<accession>A0A316FF81</accession>
<dbReference type="RefSeq" id="WP_109594246.1">
    <property type="nucleotide sequence ID" value="NZ_BONA01000049.1"/>
</dbReference>
<proteinExistence type="predicted"/>
<organism evidence="1 2">
    <name type="scientific">Actinoplanes xinjiangensis</name>
    <dbReference type="NCBI Taxonomy" id="512350"/>
    <lineage>
        <taxon>Bacteria</taxon>
        <taxon>Bacillati</taxon>
        <taxon>Actinomycetota</taxon>
        <taxon>Actinomycetes</taxon>
        <taxon>Micromonosporales</taxon>
        <taxon>Micromonosporaceae</taxon>
        <taxon>Actinoplanes</taxon>
    </lineage>
</organism>
<sequence>MMDALIGRALVTVERLGWHQAGGSVDLGVGPVHLVFEGGRGILLEGRSDWSLELTETHPGDRSWWDGYDYDWNGSRWALRDASGESPFAPVIHRRLSALEPLRNEVDEVTGLGLDFDGRALTLRTWEGEVTT</sequence>
<reference evidence="1 2" key="1">
    <citation type="submission" date="2018-05" db="EMBL/GenBank/DDBJ databases">
        <title>Genomic Encyclopedia of Archaeal and Bacterial Type Strains, Phase II (KMG-II): from individual species to whole genera.</title>
        <authorList>
            <person name="Goeker M."/>
        </authorList>
    </citation>
    <scope>NUCLEOTIDE SEQUENCE [LARGE SCALE GENOMIC DNA]</scope>
    <source>
        <strain evidence="1 2">DSM 45184</strain>
    </source>
</reference>
<protein>
    <submittedName>
        <fullName evidence="1">Uncharacterized protein</fullName>
    </submittedName>
</protein>
<keyword evidence="2" id="KW-1185">Reference proteome</keyword>
<name>A0A316FF81_9ACTN</name>
<dbReference type="AlphaFoldDB" id="A0A316FF81"/>
<dbReference type="Proteomes" id="UP000245697">
    <property type="component" value="Unassembled WGS sequence"/>
</dbReference>
<comment type="caution">
    <text evidence="1">The sequence shown here is derived from an EMBL/GenBank/DDBJ whole genome shotgun (WGS) entry which is preliminary data.</text>
</comment>
<evidence type="ECO:0000313" key="2">
    <source>
        <dbReference type="Proteomes" id="UP000245697"/>
    </source>
</evidence>
<evidence type="ECO:0000313" key="1">
    <source>
        <dbReference type="EMBL" id="PWK47013.1"/>
    </source>
</evidence>
<dbReference type="EMBL" id="QGGR01000008">
    <property type="protein sequence ID" value="PWK47013.1"/>
    <property type="molecule type" value="Genomic_DNA"/>
</dbReference>
<gene>
    <name evidence="1" type="ORF">BC793_108127</name>
</gene>
<dbReference type="OrthoDB" id="3294816at2"/>